<dbReference type="InterPro" id="IPR029069">
    <property type="entry name" value="HotDog_dom_sf"/>
</dbReference>
<feature type="domain" description="Thioesterase" evidence="9">
    <location>
        <begin position="60"/>
        <end position="134"/>
    </location>
</feature>
<dbReference type="GO" id="GO:0061522">
    <property type="term" value="F:1,4-dihydroxy-2-naphthoyl-CoA thioesterase activity"/>
    <property type="evidence" value="ECO:0007669"/>
    <property type="project" value="TreeGrafter"/>
</dbReference>
<feature type="domain" description="Thioesterase" evidence="9">
    <location>
        <begin position="262"/>
        <end position="322"/>
    </location>
</feature>
<comment type="pathway">
    <text evidence="4">Cofactor biosynthesis; phylloquinone biosynthesis.</text>
</comment>
<keyword evidence="2" id="KW-0378">Hydrolase</keyword>
<comment type="caution">
    <text evidence="10">The sequence shown here is derived from an EMBL/GenBank/DDBJ whole genome shotgun (WGS) entry which is preliminary data.</text>
</comment>
<evidence type="ECO:0000313" key="11">
    <source>
        <dbReference type="Proteomes" id="UP000636709"/>
    </source>
</evidence>
<evidence type="ECO:0000256" key="7">
    <source>
        <dbReference type="ARBA" id="ARBA00066058"/>
    </source>
</evidence>
<dbReference type="NCBIfam" id="TIGR00369">
    <property type="entry name" value="unchar_dom_1"/>
    <property type="match status" value="2"/>
</dbReference>
<proteinExistence type="inferred from homology"/>
<dbReference type="GO" id="GO:0005777">
    <property type="term" value="C:peroxisome"/>
    <property type="evidence" value="ECO:0007669"/>
    <property type="project" value="UniProtKB-SubCell"/>
</dbReference>
<keyword evidence="11" id="KW-1185">Reference proteome</keyword>
<dbReference type="OrthoDB" id="46529at2759"/>
<dbReference type="SUPFAM" id="SSF54637">
    <property type="entry name" value="Thioesterase/thiol ester dehydrase-isomerase"/>
    <property type="match status" value="2"/>
</dbReference>
<dbReference type="FunFam" id="3.10.129.10:FF:000048">
    <property type="entry name" value="14-dihydroxy-2-naphthoyl-CoA thioesterase 1"/>
    <property type="match status" value="1"/>
</dbReference>
<dbReference type="PANTHER" id="PTHR43240:SF24">
    <property type="entry name" value="OS05G0137700 PROTEIN"/>
    <property type="match status" value="1"/>
</dbReference>
<evidence type="ECO:0000256" key="1">
    <source>
        <dbReference type="ARBA" id="ARBA00004275"/>
    </source>
</evidence>
<comment type="subcellular location">
    <subcellularLocation>
        <location evidence="1">Peroxisome</location>
    </subcellularLocation>
</comment>
<gene>
    <name evidence="10" type="ORF">HU200_020362</name>
</gene>
<dbReference type="InterPro" id="IPR003736">
    <property type="entry name" value="PAAI_dom"/>
</dbReference>
<dbReference type="Pfam" id="PF03061">
    <property type="entry name" value="4HBT"/>
    <property type="match status" value="2"/>
</dbReference>
<evidence type="ECO:0000313" key="10">
    <source>
        <dbReference type="EMBL" id="KAF8725802.1"/>
    </source>
</evidence>
<accession>A0A835F1T3</accession>
<dbReference type="CDD" id="cd03443">
    <property type="entry name" value="PaaI_thioesterase"/>
    <property type="match status" value="2"/>
</dbReference>
<feature type="region of interest" description="Disordered" evidence="8">
    <location>
        <begin position="1"/>
        <end position="22"/>
    </location>
</feature>
<evidence type="ECO:0000256" key="8">
    <source>
        <dbReference type="SAM" id="MobiDB-lite"/>
    </source>
</evidence>
<dbReference type="Proteomes" id="UP000636709">
    <property type="component" value="Unassembled WGS sequence"/>
</dbReference>
<keyword evidence="3" id="KW-0576">Peroxisome</keyword>
<reference evidence="10" key="1">
    <citation type="submission" date="2020-07" db="EMBL/GenBank/DDBJ databases">
        <title>Genome sequence and genetic diversity analysis of an under-domesticated orphan crop, white fonio (Digitaria exilis).</title>
        <authorList>
            <person name="Bennetzen J.L."/>
            <person name="Chen S."/>
            <person name="Ma X."/>
            <person name="Wang X."/>
            <person name="Yssel A.E.J."/>
            <person name="Chaluvadi S.R."/>
            <person name="Johnson M."/>
            <person name="Gangashetty P."/>
            <person name="Hamidou F."/>
            <person name="Sanogo M.D."/>
            <person name="Zwaenepoel A."/>
            <person name="Wallace J."/>
            <person name="Van De Peer Y."/>
            <person name="Van Deynze A."/>
        </authorList>
    </citation>
    <scope>NUCLEOTIDE SEQUENCE</scope>
    <source>
        <tissue evidence="10">Leaves</tissue>
    </source>
</reference>
<dbReference type="GO" id="GO:0042372">
    <property type="term" value="P:phylloquinone biosynthetic process"/>
    <property type="evidence" value="ECO:0007669"/>
    <property type="project" value="UniProtKB-ARBA"/>
</dbReference>
<comment type="subunit">
    <text evidence="7">Homotetramers.</text>
</comment>
<comment type="pathway">
    <text evidence="5">Quinol/quinone metabolism; 1,4-dihydroxy-2-naphthoate biosynthesis; 1,4-dihydroxy-2-naphthoate from chorismate: step 7/7.</text>
</comment>
<comment type="similarity">
    <text evidence="6">Belongs to the 4-hydroxybenzoyl-CoA thioesterase family. DHNA-CoA hydrolase subfamily.</text>
</comment>
<protein>
    <recommendedName>
        <fullName evidence="9">Thioesterase domain-containing protein</fullName>
    </recommendedName>
</protein>
<sequence>MAGGSDHAGGKALPPPPASADEEEAVADKALHLLGFEFTRISEREVAGRLPVTATCCQPFGVLNGGVSALMAESAASIGAYVASGGRRVAGVQLSVNHLRPARLGDLVHAQACPVQLGRTIQVWEVQIWRVDPSTEERKGLVSTARVTLLTANPTRPEEMSSHEASIKKRAKLALGHDKWPATSGWPQSVARGDGRAPVANGVGTRMEAGTADPPSPPPPAGDAFKVDRALQSLGFEFTRVTAREVAGRLPVTETCCQPFDMLNGGVSALMAEVTASIGGYVASGYRRIAGVQLSINHVGPARLGDIVQATATPIQLGRKIQY</sequence>
<dbReference type="PANTHER" id="PTHR43240">
    <property type="entry name" value="1,4-DIHYDROXY-2-NAPHTHOYL-COA THIOESTERASE 1"/>
    <property type="match status" value="1"/>
</dbReference>
<dbReference type="EMBL" id="JACEFO010001653">
    <property type="protein sequence ID" value="KAF8725802.1"/>
    <property type="molecule type" value="Genomic_DNA"/>
</dbReference>
<evidence type="ECO:0000256" key="6">
    <source>
        <dbReference type="ARBA" id="ARBA00061187"/>
    </source>
</evidence>
<evidence type="ECO:0000256" key="4">
    <source>
        <dbReference type="ARBA" id="ARBA00060572"/>
    </source>
</evidence>
<dbReference type="InterPro" id="IPR006683">
    <property type="entry name" value="Thioestr_dom"/>
</dbReference>
<organism evidence="10 11">
    <name type="scientific">Digitaria exilis</name>
    <dbReference type="NCBI Taxonomy" id="1010633"/>
    <lineage>
        <taxon>Eukaryota</taxon>
        <taxon>Viridiplantae</taxon>
        <taxon>Streptophyta</taxon>
        <taxon>Embryophyta</taxon>
        <taxon>Tracheophyta</taxon>
        <taxon>Spermatophyta</taxon>
        <taxon>Magnoliopsida</taxon>
        <taxon>Liliopsida</taxon>
        <taxon>Poales</taxon>
        <taxon>Poaceae</taxon>
        <taxon>PACMAD clade</taxon>
        <taxon>Panicoideae</taxon>
        <taxon>Panicodae</taxon>
        <taxon>Paniceae</taxon>
        <taxon>Anthephorinae</taxon>
        <taxon>Digitaria</taxon>
    </lineage>
</organism>
<evidence type="ECO:0000256" key="2">
    <source>
        <dbReference type="ARBA" id="ARBA00022801"/>
    </source>
</evidence>
<dbReference type="AlphaFoldDB" id="A0A835F1T3"/>
<evidence type="ECO:0000259" key="9">
    <source>
        <dbReference type="Pfam" id="PF03061"/>
    </source>
</evidence>
<evidence type="ECO:0000256" key="5">
    <source>
        <dbReference type="ARBA" id="ARBA00060586"/>
    </source>
</evidence>
<name>A0A835F1T3_9POAL</name>
<evidence type="ECO:0000256" key="3">
    <source>
        <dbReference type="ARBA" id="ARBA00023140"/>
    </source>
</evidence>
<dbReference type="Gene3D" id="3.10.129.10">
    <property type="entry name" value="Hotdog Thioesterase"/>
    <property type="match status" value="2"/>
</dbReference>